<keyword evidence="1" id="KW-1133">Transmembrane helix</keyword>
<keyword evidence="1" id="KW-0472">Membrane</keyword>
<dbReference type="AlphaFoldDB" id="A0A8H6MIA8"/>
<accession>A0A8H6MIA8</accession>
<evidence type="ECO:0000313" key="2">
    <source>
        <dbReference type="EMBL" id="KAF6782915.1"/>
    </source>
</evidence>
<comment type="caution">
    <text evidence="2">The sequence shown here is derived from an EMBL/GenBank/DDBJ whole genome shotgun (WGS) entry which is preliminary data.</text>
</comment>
<proteinExistence type="predicted"/>
<protein>
    <submittedName>
        <fullName evidence="2">Uncharacterized protein</fullName>
    </submittedName>
</protein>
<sequence>MSPNTITIAMFWAVSAAITSLLLPCLKESMARPQQQR</sequence>
<evidence type="ECO:0000256" key="1">
    <source>
        <dbReference type="SAM" id="Phobius"/>
    </source>
</evidence>
<organism evidence="2 3">
    <name type="scientific">Colletotrichum sojae</name>
    <dbReference type="NCBI Taxonomy" id="2175907"/>
    <lineage>
        <taxon>Eukaryota</taxon>
        <taxon>Fungi</taxon>
        <taxon>Dikarya</taxon>
        <taxon>Ascomycota</taxon>
        <taxon>Pezizomycotina</taxon>
        <taxon>Sordariomycetes</taxon>
        <taxon>Hypocreomycetidae</taxon>
        <taxon>Glomerellales</taxon>
        <taxon>Glomerellaceae</taxon>
        <taxon>Colletotrichum</taxon>
        <taxon>Colletotrichum orchidearum species complex</taxon>
    </lineage>
</organism>
<dbReference type="Proteomes" id="UP000652219">
    <property type="component" value="Unassembled WGS sequence"/>
</dbReference>
<reference evidence="2 3" key="1">
    <citation type="journal article" date="2020" name="Phytopathology">
        <title>Genome Sequence Resources of Colletotrichum truncatum, C. plurivorum, C. musicola, and C. sojae: Four Species Pathogenic to Soybean (Glycine max).</title>
        <authorList>
            <person name="Rogerio F."/>
            <person name="Boufleur T.R."/>
            <person name="Ciampi-Guillardi M."/>
            <person name="Sukno S.A."/>
            <person name="Thon M.R."/>
            <person name="Massola Junior N.S."/>
            <person name="Baroncelli R."/>
        </authorList>
    </citation>
    <scope>NUCLEOTIDE SEQUENCE [LARGE SCALE GENOMIC DNA]</scope>
    <source>
        <strain evidence="2 3">LFN0009</strain>
    </source>
</reference>
<evidence type="ECO:0000313" key="3">
    <source>
        <dbReference type="Proteomes" id="UP000652219"/>
    </source>
</evidence>
<keyword evidence="3" id="KW-1185">Reference proteome</keyword>
<feature type="transmembrane region" description="Helical" evidence="1">
    <location>
        <begin position="6"/>
        <end position="26"/>
    </location>
</feature>
<keyword evidence="1" id="KW-0812">Transmembrane</keyword>
<dbReference type="EMBL" id="WIGN01000860">
    <property type="protein sequence ID" value="KAF6782915.1"/>
    <property type="molecule type" value="Genomic_DNA"/>
</dbReference>
<name>A0A8H6MIA8_9PEZI</name>
<gene>
    <name evidence="2" type="ORF">CSOJ01_15956</name>
</gene>